<name>A0AAP1V5B2_9BURK</name>
<dbReference type="EMBL" id="JAGEMX010000009">
    <property type="protein sequence ID" value="MBO1833009.1"/>
    <property type="molecule type" value="Genomic_DNA"/>
</dbReference>
<dbReference type="Proteomes" id="UP000664048">
    <property type="component" value="Unassembled WGS sequence"/>
</dbReference>
<dbReference type="AlphaFoldDB" id="A0AAP1V5B2"/>
<evidence type="ECO:0000313" key="4">
    <source>
        <dbReference type="Proteomes" id="UP000664048"/>
    </source>
</evidence>
<evidence type="ECO:0000313" key="2">
    <source>
        <dbReference type="EMBL" id="MBO1833009.1"/>
    </source>
</evidence>
<reference evidence="1" key="1">
    <citation type="submission" date="2021-01" db="EMBL/GenBank/DDBJ databases">
        <title>Outbreak of Burkholderia contaminns endophthalmitis traced to a clinical ventilation system.</title>
        <authorList>
            <person name="Lipuma J."/>
            <person name="Spilker T."/>
            <person name="Kratholm J."/>
        </authorList>
    </citation>
    <scope>NUCLEOTIDE SEQUENCE</scope>
    <source>
        <strain evidence="1">HI4954</strain>
    </source>
</reference>
<organism evidence="1 3">
    <name type="scientific">Burkholderia contaminans</name>
    <dbReference type="NCBI Taxonomy" id="488447"/>
    <lineage>
        <taxon>Bacteria</taxon>
        <taxon>Pseudomonadati</taxon>
        <taxon>Pseudomonadota</taxon>
        <taxon>Betaproteobacteria</taxon>
        <taxon>Burkholderiales</taxon>
        <taxon>Burkholderiaceae</taxon>
        <taxon>Burkholderia</taxon>
        <taxon>Burkholderia cepacia complex</taxon>
    </lineage>
</organism>
<dbReference type="Proteomes" id="UP000611459">
    <property type="component" value="Unassembled WGS sequence"/>
</dbReference>
<reference evidence="2 4" key="2">
    <citation type="submission" date="2021-03" db="EMBL/GenBank/DDBJ databases">
        <title>Clinical course, treatment and visual outcome of an outbreak of Burkholderia contaminans endophthalmitis following cataract surgery.</title>
        <authorList>
            <person name="Lind C."/>
            <person name="Olsen K."/>
            <person name="Angelsen N.K."/>
            <person name="Krefting E.A."/>
            <person name="Fossen K."/>
            <person name="Gravningen K."/>
            <person name="Depoorter E."/>
            <person name="Vandamme P."/>
            <person name="Bertelsen G."/>
        </authorList>
    </citation>
    <scope>NUCLEOTIDE SEQUENCE [LARGE SCALE GENOMIC DNA]</scope>
    <source>
        <strain evidence="2 4">51242556</strain>
    </source>
</reference>
<comment type="caution">
    <text evidence="1">The sequence shown here is derived from an EMBL/GenBank/DDBJ whole genome shotgun (WGS) entry which is preliminary data.</text>
</comment>
<sequence>MGRNLGRVEFGDGEPDRFFIHCNTAGWSFSPLFADPADAWRVYDADEGSVALHRAVPMSSALIRVVRKSLAHGRSFGPDGAANGEPLFGLATMDRLLYPLSSGFEERPLCLLMVGGVLHVASDSDIGFGGVYEHPLCEESWTWNAADRRLSFDQMFGQALDLCARCAAALLPTCS</sequence>
<dbReference type="EMBL" id="JAENIB010000007">
    <property type="protein sequence ID" value="MBK1932150.1"/>
    <property type="molecule type" value="Genomic_DNA"/>
</dbReference>
<gene>
    <name evidence="2" type="ORF">J4M89_26835</name>
    <name evidence="1" type="ORF">JIN94_19865</name>
</gene>
<evidence type="ECO:0000313" key="1">
    <source>
        <dbReference type="EMBL" id="MBK1932150.1"/>
    </source>
</evidence>
<evidence type="ECO:0000313" key="3">
    <source>
        <dbReference type="Proteomes" id="UP000611459"/>
    </source>
</evidence>
<dbReference type="RefSeq" id="WP_146126426.1">
    <property type="nucleotide sequence ID" value="NZ_JAENHZ010000008.1"/>
</dbReference>
<accession>A0AAP1V5B2</accession>
<keyword evidence="4" id="KW-1185">Reference proteome</keyword>
<proteinExistence type="predicted"/>
<protein>
    <submittedName>
        <fullName evidence="1">Uncharacterized protein</fullName>
    </submittedName>
</protein>